<dbReference type="STRING" id="870435.A0A0C3PMD7"/>
<evidence type="ECO:0000313" key="3">
    <source>
        <dbReference type="Proteomes" id="UP000054217"/>
    </source>
</evidence>
<sequence>MLDHGTLTGEDLDILTFGSDLPNLGPNFHSPEALLSAVDYFQEYNMRTSTTSRPLTSFDTYRLPSDPEQRALERRLRQIGDQVLDEQNSVYDDGQLEVPHDVGFTWSYPDEDDESPQTDPTDEALLHLACDEDDPDPFFIDEEVRADRADLAELPDHVAVIHATVSWLHLQFHLPRVACNALLAIFSLLLLFFNSNSSLPFTTLHSGNRILGVDKPVHTLPVCPTCRDVYPPATSLLCHDTCTSCNVDLFLPGQTPRGNARALKTPIVKYPYLPLSEQISSILMIPGIEDVLDGWRGKSRSPGIYTDIFDGSICRAKLKGPDGKLFFSNDRNERHGPNNELRLGVNLGVDCIMPGPKEQTPDQVQRFLRPIVSDLLRLWKYGIKIPTESQPEGRLVRVALVAVVCDKPAAHKIGGFASHSHNYYCTCCWIRSTDKGNVNAFQKGAHPPRTNVEQRRLGEEYRNLPSPNAQKIFVKDFATHYSQLSRLPYFDLVEQIVIDPMHNLFLGLVKTHFYHIWVQGKILRPNHELGMLHSMLTDFIIPGSCGKLPRDIGTPAGGSLTADQWLLLATVYGPIIIPQIWSTFLPSNASDEASSHRIAVIERAETEKQQEATRKANNKVSLAEAKKRQLRGPPPPPGDRIEQIPDDPQMPEDERLRLHPKELANFLKLSMAIRILIKRTITDHDIDTADNLLREYNIELIKLYGSAIMKPNHHYATHVGDCARNFGPLHDFWTFLFERLNKILKSFKANNHANGELEATFFKEFHRTCETSRVIYTMRTNPAKSLRSEAARIMQKVTHEERGTVAGLAALSQELDEISMDGTVIVPLNHKGLFYDYVIIEGKRIHASKAVGTRSSSLIHVVIPGQAPMHVYGEILEIFQVNQHLLDGKHSLWLAWMRWFKPYEGDRVTIWDEL</sequence>
<dbReference type="AlphaFoldDB" id="A0A0C3PMD7"/>
<reference evidence="2 3" key="1">
    <citation type="submission" date="2014-04" db="EMBL/GenBank/DDBJ databases">
        <authorList>
            <consortium name="DOE Joint Genome Institute"/>
            <person name="Kuo A."/>
            <person name="Kohler A."/>
            <person name="Costa M.D."/>
            <person name="Nagy L.G."/>
            <person name="Floudas D."/>
            <person name="Copeland A."/>
            <person name="Barry K.W."/>
            <person name="Cichocki N."/>
            <person name="Veneault-Fourrey C."/>
            <person name="LaButti K."/>
            <person name="Lindquist E.A."/>
            <person name="Lipzen A."/>
            <person name="Lundell T."/>
            <person name="Morin E."/>
            <person name="Murat C."/>
            <person name="Sun H."/>
            <person name="Tunlid A."/>
            <person name="Henrissat B."/>
            <person name="Grigoriev I.V."/>
            <person name="Hibbett D.S."/>
            <person name="Martin F."/>
            <person name="Nordberg H.P."/>
            <person name="Cantor M.N."/>
            <person name="Hua S.X."/>
        </authorList>
    </citation>
    <scope>NUCLEOTIDE SEQUENCE [LARGE SCALE GENOMIC DNA]</scope>
    <source>
        <strain evidence="2 3">Marx 270</strain>
    </source>
</reference>
<dbReference type="Proteomes" id="UP000054217">
    <property type="component" value="Unassembled WGS sequence"/>
</dbReference>
<name>A0A0C3PMD7_PISTI</name>
<gene>
    <name evidence="2" type="ORF">M404DRAFT_131901</name>
</gene>
<dbReference type="PANTHER" id="PTHR46579:SF1">
    <property type="entry name" value="F5_8 TYPE C DOMAIN-CONTAINING PROTEIN"/>
    <property type="match status" value="1"/>
</dbReference>
<keyword evidence="3" id="KW-1185">Reference proteome</keyword>
<evidence type="ECO:0000313" key="2">
    <source>
        <dbReference type="EMBL" id="KIO09499.1"/>
    </source>
</evidence>
<proteinExistence type="predicted"/>
<dbReference type="PANTHER" id="PTHR46579">
    <property type="entry name" value="F5/8 TYPE C DOMAIN-CONTAINING PROTEIN-RELATED"/>
    <property type="match status" value="1"/>
</dbReference>
<protein>
    <submittedName>
        <fullName evidence="2">Uncharacterized protein</fullName>
    </submittedName>
</protein>
<accession>A0A0C3PMD7</accession>
<evidence type="ECO:0000256" key="1">
    <source>
        <dbReference type="SAM" id="MobiDB-lite"/>
    </source>
</evidence>
<dbReference type="HOGENOM" id="CLU_002101_2_0_1"/>
<dbReference type="OrthoDB" id="3239894at2759"/>
<reference evidence="3" key="2">
    <citation type="submission" date="2015-01" db="EMBL/GenBank/DDBJ databases">
        <title>Evolutionary Origins and Diversification of the Mycorrhizal Mutualists.</title>
        <authorList>
            <consortium name="DOE Joint Genome Institute"/>
            <consortium name="Mycorrhizal Genomics Consortium"/>
            <person name="Kohler A."/>
            <person name="Kuo A."/>
            <person name="Nagy L.G."/>
            <person name="Floudas D."/>
            <person name="Copeland A."/>
            <person name="Barry K.W."/>
            <person name="Cichocki N."/>
            <person name="Veneault-Fourrey C."/>
            <person name="LaButti K."/>
            <person name="Lindquist E.A."/>
            <person name="Lipzen A."/>
            <person name="Lundell T."/>
            <person name="Morin E."/>
            <person name="Murat C."/>
            <person name="Riley R."/>
            <person name="Ohm R."/>
            <person name="Sun H."/>
            <person name="Tunlid A."/>
            <person name="Henrissat B."/>
            <person name="Grigoriev I.V."/>
            <person name="Hibbett D.S."/>
            <person name="Martin F."/>
        </authorList>
    </citation>
    <scope>NUCLEOTIDE SEQUENCE [LARGE SCALE GENOMIC DNA]</scope>
    <source>
        <strain evidence="3">Marx 270</strain>
    </source>
</reference>
<organism evidence="2 3">
    <name type="scientific">Pisolithus tinctorius Marx 270</name>
    <dbReference type="NCBI Taxonomy" id="870435"/>
    <lineage>
        <taxon>Eukaryota</taxon>
        <taxon>Fungi</taxon>
        <taxon>Dikarya</taxon>
        <taxon>Basidiomycota</taxon>
        <taxon>Agaricomycotina</taxon>
        <taxon>Agaricomycetes</taxon>
        <taxon>Agaricomycetidae</taxon>
        <taxon>Boletales</taxon>
        <taxon>Sclerodermatineae</taxon>
        <taxon>Pisolithaceae</taxon>
        <taxon>Pisolithus</taxon>
    </lineage>
</organism>
<feature type="region of interest" description="Disordered" evidence="1">
    <location>
        <begin position="606"/>
        <end position="652"/>
    </location>
</feature>
<dbReference type="InParanoid" id="A0A0C3PMD7"/>
<dbReference type="EMBL" id="KN831954">
    <property type="protein sequence ID" value="KIO09499.1"/>
    <property type="molecule type" value="Genomic_DNA"/>
</dbReference>